<organism evidence="13 14">
    <name type="scientific">Mesorhizobium ventifaucium</name>
    <dbReference type="NCBI Taxonomy" id="666020"/>
    <lineage>
        <taxon>Bacteria</taxon>
        <taxon>Pseudomonadati</taxon>
        <taxon>Pseudomonadota</taxon>
        <taxon>Alphaproteobacteria</taxon>
        <taxon>Hyphomicrobiales</taxon>
        <taxon>Phyllobacteriaceae</taxon>
        <taxon>Mesorhizobium</taxon>
    </lineage>
</organism>
<dbReference type="Pfam" id="PF22599">
    <property type="entry name" value="SecDF_P1_head"/>
    <property type="match status" value="1"/>
</dbReference>
<dbReference type="Gene3D" id="3.30.70.3400">
    <property type="match status" value="2"/>
</dbReference>
<name>A0ABM9DKQ2_9HYPH</name>
<dbReference type="InterPro" id="IPR022813">
    <property type="entry name" value="SecD/SecF_arch_bac"/>
</dbReference>
<evidence type="ECO:0000256" key="11">
    <source>
        <dbReference type="HAMAP-Rule" id="MF_01464"/>
    </source>
</evidence>
<feature type="transmembrane region" description="Helical" evidence="10">
    <location>
        <begin position="670"/>
        <end position="691"/>
    </location>
</feature>
<protein>
    <recommendedName>
        <fullName evidence="10 11">Multifunctional fusion protein</fullName>
    </recommendedName>
    <domain>
        <recommendedName>
            <fullName evidence="10">Protein translocase subunit SecD</fullName>
        </recommendedName>
    </domain>
    <domain>
        <recommendedName>
            <fullName evidence="11">Protein-export membrane protein SecF</fullName>
        </recommendedName>
    </domain>
</protein>
<feature type="transmembrane region" description="Helical" evidence="10">
    <location>
        <begin position="373"/>
        <end position="391"/>
    </location>
</feature>
<dbReference type="EMBL" id="CAKXZS010000011">
    <property type="protein sequence ID" value="CAH2397203.1"/>
    <property type="molecule type" value="Genomic_DNA"/>
</dbReference>
<sequence>MLHFSRWKTILIWLTVLAGILYAAPNLVPASTLASLPNWLPKQQLTLGLDLQGGSHILLQIDRQDLANERLESARDEVRTSLRDAQIGYTGLAGTAKSIQVRIRDQGQIEAAKSALERLTQPISTGMFMSGSVTEMEMAEPEPGLLRFTLTEAGIDYRIAAALTQSIEVVSRRVNELGTTEPIIQRQGSDRIMVQVPGLQDPQRLKDILGQTAKLTFQMVDQSIPVEEAISGRPPAGSTVLYSTDEPRVPHLIENRIIVSGENLVDAQATFDQRTNEPVVSFRFDSRGATRFGQATQANVGRLFAIILDNEVISAPQIREPILGGTGQISGSFTVESANDLAVLLRAGALPADLTIVEERTVGPSLGSDSIEAGQFAAIIAGILVVGFMLFAYGRLGLIANIALLANVALIIAILSVLGATLTLPGIAGIVLTMGMAVDSNVIIFERVREENRQGRSIVQSMDSGFRQALATVVDANVTTLIAAVILFFLGSGPIKGFAVTLAIGIVTTVFTAFTLTRWLVAFWLRRQRPKTMPSGVMRLVPDDTRVPFMAFRKYAFTLSVLLSIASAVLFFTVGMNYGIDFRGGSSIEVQAKGQQADIGTIRERLTGLELGEVQVQEFGSTRDVLIRIGTQGGGDVAEQSAVEKVRSALETDYEFRRIEVVGPTVSSELAFNGTMGVLASLLAMLVYIWIRFEWQFGLGAIISTFHDVILMVGFYVVAGIEFNLTSIAAILTIVGYSINDTVVVYDRVRENLRRYKRMSIAELLDLSMNQTLARTVLTGVTTLFALAALSIWGGEVIQSFTMAMIFGILAGTYSSIFVAGPLLILFKLRPGALSQEEATVAKEPLGTSVSGGPVRPPAPG</sequence>
<evidence type="ECO:0000256" key="5">
    <source>
        <dbReference type="ARBA" id="ARBA00022692"/>
    </source>
</evidence>
<feature type="transmembrane region" description="Helical" evidence="10">
    <location>
        <begin position="398"/>
        <end position="420"/>
    </location>
</feature>
<comment type="subunit">
    <text evidence="10">Forms a complex with SecF. Part of the essential Sec protein translocation apparatus which comprises SecA, SecYEG and auxiliary proteins SecDF-YajC and YidC.</text>
</comment>
<dbReference type="Pfam" id="PF21760">
    <property type="entry name" value="SecD_1st"/>
    <property type="match status" value="1"/>
</dbReference>
<dbReference type="HAMAP" id="MF_01463_B">
    <property type="entry name" value="SecD_B"/>
    <property type="match status" value="1"/>
</dbReference>
<dbReference type="PROSITE" id="PS50156">
    <property type="entry name" value="SSD"/>
    <property type="match status" value="1"/>
</dbReference>
<dbReference type="HAMAP" id="MF_01464_B">
    <property type="entry name" value="SecF_B"/>
    <property type="match status" value="1"/>
</dbReference>
<keyword evidence="4" id="KW-0997">Cell inner membrane</keyword>
<comment type="similarity">
    <text evidence="10">Belongs to the SecD/SecF family. SecD subfamily.</text>
</comment>
<dbReference type="Gene3D" id="3.30.1360.200">
    <property type="match status" value="1"/>
</dbReference>
<comment type="subunit">
    <text evidence="11">Forms a complex with SecD. Part of the essential Sec protein translocation apparatus which comprises SecA, SecYEG and auxiliary proteins SecDF-YajC and YidC.</text>
</comment>
<dbReference type="Gene3D" id="1.20.1640.10">
    <property type="entry name" value="Multidrug efflux transporter AcrB transmembrane domain"/>
    <property type="match status" value="2"/>
</dbReference>
<evidence type="ECO:0000256" key="8">
    <source>
        <dbReference type="ARBA" id="ARBA00023010"/>
    </source>
</evidence>
<accession>A0ABM9DKQ2</accession>
<evidence type="ECO:0000259" key="12">
    <source>
        <dbReference type="PROSITE" id="PS50156"/>
    </source>
</evidence>
<dbReference type="InterPro" id="IPR000731">
    <property type="entry name" value="SSD"/>
</dbReference>
<feature type="domain" description="SSD" evidence="12">
    <location>
        <begin position="690"/>
        <end position="826"/>
    </location>
</feature>
<evidence type="ECO:0000256" key="1">
    <source>
        <dbReference type="ARBA" id="ARBA00004651"/>
    </source>
</evidence>
<dbReference type="InterPro" id="IPR054384">
    <property type="entry name" value="SecDF_P1_head"/>
</dbReference>
<keyword evidence="9 10" id="KW-0472">Membrane</keyword>
<evidence type="ECO:0000256" key="9">
    <source>
        <dbReference type="ARBA" id="ARBA00023136"/>
    </source>
</evidence>
<keyword evidence="6 10" id="KW-0653">Protein transport</keyword>
<feature type="transmembrane region" description="Helical" evidence="10">
    <location>
        <begin position="698"/>
        <end position="719"/>
    </location>
</feature>
<dbReference type="NCBIfam" id="NF009583">
    <property type="entry name" value="PRK13024.1-3"/>
    <property type="match status" value="1"/>
</dbReference>
<gene>
    <name evidence="13" type="primary">secD/secF</name>
    <name evidence="10" type="synonym">secD</name>
    <name evidence="11" type="synonym">secF</name>
    <name evidence="13" type="ORF">MES4922_190051</name>
</gene>
<feature type="transmembrane region" description="Helical" evidence="10">
    <location>
        <begin position="801"/>
        <end position="827"/>
    </location>
</feature>
<comment type="caution">
    <text evidence="10">Lacks conserved residue(s) required for the propagation of feature annotation.</text>
</comment>
<dbReference type="InterPro" id="IPR022646">
    <property type="entry name" value="SecD/SecF_CS"/>
</dbReference>
<comment type="similarity">
    <text evidence="11">Belongs to the SecD/SecF family. SecF subfamily.</text>
</comment>
<feature type="transmembrane region" description="Helical" evidence="10">
    <location>
        <begin position="777"/>
        <end position="795"/>
    </location>
</feature>
<comment type="function">
    <text evidence="10">Part of the Sec protein translocase complex. Interacts with the SecYEG preprotein conducting channel. SecDF uses the proton motive force (PMF) to complete protein translocation after the ATP-dependent function of SecA.</text>
</comment>
<dbReference type="Pfam" id="PF07549">
    <property type="entry name" value="Sec_GG"/>
    <property type="match status" value="2"/>
</dbReference>
<dbReference type="InterPro" id="IPR048631">
    <property type="entry name" value="SecD_1st"/>
</dbReference>
<evidence type="ECO:0000256" key="10">
    <source>
        <dbReference type="HAMAP-Rule" id="MF_01463"/>
    </source>
</evidence>
<keyword evidence="2 10" id="KW-0813">Transport</keyword>
<dbReference type="NCBIfam" id="TIGR00966">
    <property type="entry name" value="transloc_SecF"/>
    <property type="match status" value="1"/>
</dbReference>
<keyword evidence="3 10" id="KW-1003">Cell membrane</keyword>
<dbReference type="Pfam" id="PF02355">
    <property type="entry name" value="SecD_SecF_C"/>
    <property type="match status" value="2"/>
</dbReference>
<dbReference type="InterPro" id="IPR005791">
    <property type="entry name" value="SecD"/>
</dbReference>
<keyword evidence="7 10" id="KW-1133">Transmembrane helix</keyword>
<keyword evidence="8 10" id="KW-0811">Translocation</keyword>
<dbReference type="SUPFAM" id="SSF82866">
    <property type="entry name" value="Multidrug efflux transporter AcrB transmembrane domain"/>
    <property type="match status" value="2"/>
</dbReference>
<feature type="transmembrane region" description="Helical" evidence="10">
    <location>
        <begin position="555"/>
        <end position="580"/>
    </location>
</feature>
<evidence type="ECO:0000256" key="4">
    <source>
        <dbReference type="ARBA" id="ARBA00022519"/>
    </source>
</evidence>
<dbReference type="NCBIfam" id="TIGR01129">
    <property type="entry name" value="secD"/>
    <property type="match status" value="1"/>
</dbReference>
<evidence type="ECO:0000256" key="6">
    <source>
        <dbReference type="ARBA" id="ARBA00022927"/>
    </source>
</evidence>
<evidence type="ECO:0000256" key="7">
    <source>
        <dbReference type="ARBA" id="ARBA00022989"/>
    </source>
</evidence>
<dbReference type="PANTHER" id="PTHR30081:SF1">
    <property type="entry name" value="PROTEIN TRANSLOCASE SUBUNIT SECD"/>
    <property type="match status" value="1"/>
</dbReference>
<evidence type="ECO:0000313" key="14">
    <source>
        <dbReference type="Proteomes" id="UP001152604"/>
    </source>
</evidence>
<dbReference type="RefSeq" id="WP_254024091.1">
    <property type="nucleotide sequence ID" value="NZ_CAKXZS010000011.1"/>
</dbReference>
<proteinExistence type="inferred from homology"/>
<evidence type="ECO:0000256" key="3">
    <source>
        <dbReference type="ARBA" id="ARBA00022475"/>
    </source>
</evidence>
<dbReference type="InterPro" id="IPR022645">
    <property type="entry name" value="SecD/SecF_bac"/>
</dbReference>
<feature type="transmembrane region" description="Helical" evidence="10">
    <location>
        <begin position="469"/>
        <end position="491"/>
    </location>
</feature>
<evidence type="ECO:0000256" key="2">
    <source>
        <dbReference type="ARBA" id="ARBA00022448"/>
    </source>
</evidence>
<feature type="transmembrane region" description="Helical" evidence="10">
    <location>
        <begin position="426"/>
        <end position="448"/>
    </location>
</feature>
<evidence type="ECO:0000313" key="13">
    <source>
        <dbReference type="EMBL" id="CAH2397203.1"/>
    </source>
</evidence>
<dbReference type="NCBIfam" id="TIGR00916">
    <property type="entry name" value="2A0604s01"/>
    <property type="match status" value="2"/>
</dbReference>
<dbReference type="PRINTS" id="PR01755">
    <property type="entry name" value="SECFTRNLCASE"/>
</dbReference>
<feature type="transmembrane region" description="Helical" evidence="10">
    <location>
        <begin position="497"/>
        <end position="525"/>
    </location>
</feature>
<dbReference type="Proteomes" id="UP001152604">
    <property type="component" value="Unassembled WGS sequence"/>
</dbReference>
<dbReference type="InterPro" id="IPR048634">
    <property type="entry name" value="SecD_SecF_C"/>
</dbReference>
<feature type="transmembrane region" description="Helical" evidence="10">
    <location>
        <begin position="725"/>
        <end position="749"/>
    </location>
</feature>
<reference evidence="13" key="1">
    <citation type="submission" date="2022-03" db="EMBL/GenBank/DDBJ databases">
        <authorList>
            <person name="Brunel B."/>
        </authorList>
    </citation>
    <scope>NUCLEOTIDE SEQUENCE</scope>
    <source>
        <strain evidence="13">STM4922sample</strain>
    </source>
</reference>
<comment type="caution">
    <text evidence="13">The sequence shown here is derived from an EMBL/GenBank/DDBJ whole genome shotgun (WGS) entry which is preliminary data.</text>
</comment>
<keyword evidence="5 10" id="KW-0812">Transmembrane</keyword>
<dbReference type="PANTHER" id="PTHR30081">
    <property type="entry name" value="PROTEIN-EXPORT MEMBRANE PROTEIN SEC"/>
    <property type="match status" value="1"/>
</dbReference>
<comment type="subcellular location">
    <subcellularLocation>
        <location evidence="1 10">Cell membrane</location>
        <topology evidence="1 10">Multi-pass membrane protein</topology>
    </subcellularLocation>
</comment>
<dbReference type="InterPro" id="IPR055344">
    <property type="entry name" value="SecD_SecF_C_bact"/>
</dbReference>
<keyword evidence="14" id="KW-1185">Reference proteome</keyword>
<dbReference type="NCBIfam" id="NF011315">
    <property type="entry name" value="PRK14726.1"/>
    <property type="match status" value="1"/>
</dbReference>
<dbReference type="InterPro" id="IPR005665">
    <property type="entry name" value="SecF_bac"/>
</dbReference>